<dbReference type="EMBL" id="QGNW01000005">
    <property type="protein sequence ID" value="RVX21371.1"/>
    <property type="molecule type" value="Genomic_DNA"/>
</dbReference>
<dbReference type="GO" id="GO:0051743">
    <property type="term" value="F:red chlorophyll catabolite reductase activity"/>
    <property type="evidence" value="ECO:0007669"/>
    <property type="project" value="InterPro"/>
</dbReference>
<proteinExistence type="predicted"/>
<dbReference type="PANTHER" id="PTHR34685">
    <property type="entry name" value="RED CHLOROPHYLL CATABOLITE REDUCTASE, CHLOROPLASTIC"/>
    <property type="match status" value="1"/>
</dbReference>
<dbReference type="Pfam" id="PF06405">
    <property type="entry name" value="RCC_reductase"/>
    <property type="match status" value="1"/>
</dbReference>
<evidence type="ECO:0000313" key="2">
    <source>
        <dbReference type="EMBL" id="RVX21371.1"/>
    </source>
</evidence>
<dbReference type="AlphaFoldDB" id="A0A438KJJ2"/>
<gene>
    <name evidence="2" type="primary">RCCR</name>
    <name evidence="2" type="ORF">CK203_001791</name>
</gene>
<protein>
    <submittedName>
        <fullName evidence="2">Red chlorophyll catabolite reductase, chloroplastic</fullName>
    </submittedName>
</protein>
<feature type="region of interest" description="Disordered" evidence="1">
    <location>
        <begin position="19"/>
        <end position="50"/>
    </location>
</feature>
<comment type="caution">
    <text evidence="2">The sequence shown here is derived from an EMBL/GenBank/DDBJ whole genome shotgun (WGS) entry which is preliminary data.</text>
</comment>
<dbReference type="Gene3D" id="3.40.1500.20">
    <property type="match status" value="1"/>
</dbReference>
<reference evidence="2 3" key="1">
    <citation type="journal article" date="2018" name="PLoS Genet.">
        <title>Population sequencing reveals clonal diversity and ancestral inbreeding in the grapevine cultivar Chardonnay.</title>
        <authorList>
            <person name="Roach M.J."/>
            <person name="Johnson D.L."/>
            <person name="Bohlmann J."/>
            <person name="van Vuuren H.J."/>
            <person name="Jones S.J."/>
            <person name="Pretorius I.S."/>
            <person name="Schmidt S.A."/>
            <person name="Borneman A.R."/>
        </authorList>
    </citation>
    <scope>NUCLEOTIDE SEQUENCE [LARGE SCALE GENOMIC DNA]</scope>
    <source>
        <strain evidence="3">cv. Chardonnay</strain>
        <tissue evidence="2">Leaf</tissue>
    </source>
</reference>
<sequence length="338" mass="37292">MAVVASHFLLPPLCLPPPSSRTASHYSVSPKRPPPIMAASSSSPSLTDPQYGGGRSRFMEFPHVSAPHRDLMVELVSAVEARLDSYLLPCTLPPDVQYYENQSGTAQATLHVRSGHDSSPEQLGMELSEPGSTLNKIDFVLGSWIHCQLPSGGALNITSLSTYLNPSTDAPNFLIELIRSSPTSLVLILDLPPRKDLALHPDYLQTFYEDTKLESRRQLLEKIPESQPYFSSSLYIRCIVSPTAIMTRIETEAGGVERMEEILQSHVGPVAMEVLGIWLDQCAFGEREVGDSEISYLEKRDRLIRSKTIEIDLGSSLPRLFGPETAGRVLEAMRGVFK</sequence>
<evidence type="ECO:0000256" key="1">
    <source>
        <dbReference type="SAM" id="MobiDB-lite"/>
    </source>
</evidence>
<name>A0A438KJJ2_VITVI</name>
<evidence type="ECO:0000313" key="3">
    <source>
        <dbReference type="Proteomes" id="UP000288805"/>
    </source>
</evidence>
<accession>A0A438KJJ2</accession>
<organism evidence="2 3">
    <name type="scientific">Vitis vinifera</name>
    <name type="common">Grape</name>
    <dbReference type="NCBI Taxonomy" id="29760"/>
    <lineage>
        <taxon>Eukaryota</taxon>
        <taxon>Viridiplantae</taxon>
        <taxon>Streptophyta</taxon>
        <taxon>Embryophyta</taxon>
        <taxon>Tracheophyta</taxon>
        <taxon>Spermatophyta</taxon>
        <taxon>Magnoliopsida</taxon>
        <taxon>eudicotyledons</taxon>
        <taxon>Gunneridae</taxon>
        <taxon>Pentapetalae</taxon>
        <taxon>rosids</taxon>
        <taxon>Vitales</taxon>
        <taxon>Vitaceae</taxon>
        <taxon>Viteae</taxon>
        <taxon>Vitis</taxon>
    </lineage>
</organism>
<dbReference type="PANTHER" id="PTHR34685:SF2">
    <property type="entry name" value="RED CHLOROPHYLL CATABOLITE REDUCTASE, CHLOROPLASTIC"/>
    <property type="match status" value="1"/>
</dbReference>
<dbReference type="Proteomes" id="UP000288805">
    <property type="component" value="Unassembled WGS sequence"/>
</dbReference>
<dbReference type="InterPro" id="IPR009439">
    <property type="entry name" value="RCC_reductase"/>
</dbReference>